<organism evidence="1 2">
    <name type="scientific">Mythimna loreyi</name>
    <dbReference type="NCBI Taxonomy" id="667449"/>
    <lineage>
        <taxon>Eukaryota</taxon>
        <taxon>Metazoa</taxon>
        <taxon>Ecdysozoa</taxon>
        <taxon>Arthropoda</taxon>
        <taxon>Hexapoda</taxon>
        <taxon>Insecta</taxon>
        <taxon>Pterygota</taxon>
        <taxon>Neoptera</taxon>
        <taxon>Endopterygota</taxon>
        <taxon>Lepidoptera</taxon>
        <taxon>Glossata</taxon>
        <taxon>Ditrysia</taxon>
        <taxon>Noctuoidea</taxon>
        <taxon>Noctuidae</taxon>
        <taxon>Noctuinae</taxon>
        <taxon>Hadenini</taxon>
        <taxon>Mythimna</taxon>
    </lineage>
</organism>
<keyword evidence="2" id="KW-1185">Reference proteome</keyword>
<proteinExistence type="predicted"/>
<gene>
    <name evidence="1" type="ORF">PYW08_014999</name>
</gene>
<accession>A0ACC2R3F6</accession>
<evidence type="ECO:0000313" key="1">
    <source>
        <dbReference type="EMBL" id="KAJ8732269.1"/>
    </source>
</evidence>
<evidence type="ECO:0000313" key="2">
    <source>
        <dbReference type="Proteomes" id="UP001231649"/>
    </source>
</evidence>
<comment type="caution">
    <text evidence="1">The sequence shown here is derived from an EMBL/GenBank/DDBJ whole genome shotgun (WGS) entry which is preliminary data.</text>
</comment>
<sequence length="553" mass="63066">MESDDSEGDQEKPIEDVYVASSYLSSSESVDSLEAYIEPEPEPCSKMKLYMQGLYSPGSGEICAKYIAMSASSVLRHPYYDYPAVVDPGIVIALKYPEPLKIYNDDGQDLYLDLCKQMNIIPIRIFHRGLLTEEIDLRFYGVNPAGVRAMSMALARNQTVRRLDLTSNFLDHLDATYHIGQMLGHQNALTELILSGCNIGCKFLRRVVNRLSTRVMDLLDLSGNKIKDEGFPSLTEQIFRGAVIKRLNLRRNDLTSDSLALLAEVLEFHNHTTHLDISWNKFYKTQGAIQLIRILRQSEVLVELNLSFTSLCVGVEIGALLRIKTLEVLDLSNNRLTTRAAKIIAKNLVLAKSLRILDLSFNPFIPQDALEILLSLKNEEIDKLEELRMDFIEVNKEFAQELKEIRELEFRKNTLITHGHVLRNYTLQSYDMKVIYLKQLVTLTSRKKKQQPDGFDILVYILDESKKRQTLEIPELQRIMKKAGAPIEDDFIIGISKSFPGPKTEAKLRPLNLDMLADYIHRIYPDKQPTPTPLETPPEPVKKKKKGGKKKKQ</sequence>
<reference evidence="1" key="1">
    <citation type="submission" date="2023-03" db="EMBL/GenBank/DDBJ databases">
        <title>Chromosome-level genomes of two armyworms, Mythimna separata and Mythimna loreyi, provide insights into the biosynthesis and reception of sex pheromones.</title>
        <authorList>
            <person name="Zhao H."/>
        </authorList>
    </citation>
    <scope>NUCLEOTIDE SEQUENCE</scope>
    <source>
        <strain evidence="1">BeijingLab</strain>
    </source>
</reference>
<protein>
    <submittedName>
        <fullName evidence="1">Uncharacterized protein</fullName>
    </submittedName>
</protein>
<name>A0ACC2R3F6_9NEOP</name>
<dbReference type="EMBL" id="CM056782">
    <property type="protein sequence ID" value="KAJ8732269.1"/>
    <property type="molecule type" value="Genomic_DNA"/>
</dbReference>
<dbReference type="Proteomes" id="UP001231649">
    <property type="component" value="Chromosome 6"/>
</dbReference>